<keyword evidence="2" id="KW-1185">Reference proteome</keyword>
<sequence>MAPKPSKHRGRGHVIQHGEVHETQAIWMTDADVVTWLTDPDDPAN</sequence>
<protein>
    <submittedName>
        <fullName evidence="1">Uncharacterized protein</fullName>
    </submittedName>
</protein>
<accession>A0ABV3M7N2</accession>
<reference evidence="1 2" key="1">
    <citation type="submission" date="2024-06" db="EMBL/GenBank/DDBJ databases">
        <title>The Natural Products Discovery Center: Release of the First 8490 Sequenced Strains for Exploring Actinobacteria Biosynthetic Diversity.</title>
        <authorList>
            <person name="Kalkreuter E."/>
            <person name="Kautsar S.A."/>
            <person name="Yang D."/>
            <person name="Bader C.D."/>
            <person name="Teijaro C.N."/>
            <person name="Fluegel L."/>
            <person name="Davis C.M."/>
            <person name="Simpson J.R."/>
            <person name="Lauterbach L."/>
            <person name="Steele A.D."/>
            <person name="Gui C."/>
            <person name="Meng S."/>
            <person name="Li G."/>
            <person name="Viehrig K."/>
            <person name="Ye F."/>
            <person name="Su P."/>
            <person name="Kiefer A.F."/>
            <person name="Nichols A."/>
            <person name="Cepeda A.J."/>
            <person name="Yan W."/>
            <person name="Fan B."/>
            <person name="Jiang Y."/>
            <person name="Adhikari A."/>
            <person name="Zheng C.-J."/>
            <person name="Schuster L."/>
            <person name="Cowan T.M."/>
            <person name="Smanski M.J."/>
            <person name="Chevrette M.G."/>
            <person name="De Carvalho L.P.S."/>
            <person name="Shen B."/>
        </authorList>
    </citation>
    <scope>NUCLEOTIDE SEQUENCE [LARGE SCALE GENOMIC DNA]</scope>
    <source>
        <strain evidence="1 2">NPDC047833</strain>
    </source>
</reference>
<comment type="caution">
    <text evidence="1">The sequence shown here is derived from an EMBL/GenBank/DDBJ whole genome shotgun (WGS) entry which is preliminary data.</text>
</comment>
<evidence type="ECO:0000313" key="2">
    <source>
        <dbReference type="Proteomes" id="UP001553843"/>
    </source>
</evidence>
<evidence type="ECO:0000313" key="1">
    <source>
        <dbReference type="EMBL" id="MEW2367570.1"/>
    </source>
</evidence>
<dbReference type="RefSeq" id="WP_359783572.1">
    <property type="nucleotide sequence ID" value="NZ_JBEYRR010000016.1"/>
</dbReference>
<name>A0ABV3M7N2_9ACTN</name>
<gene>
    <name evidence="1" type="ORF">AB0887_37300</name>
</gene>
<proteinExistence type="predicted"/>
<organism evidence="1 2">
    <name type="scientific">Streptomyces huasconensis</name>
    <dbReference type="NCBI Taxonomy" id="1854574"/>
    <lineage>
        <taxon>Bacteria</taxon>
        <taxon>Bacillati</taxon>
        <taxon>Actinomycetota</taxon>
        <taxon>Actinomycetes</taxon>
        <taxon>Kitasatosporales</taxon>
        <taxon>Streptomycetaceae</taxon>
        <taxon>Streptomyces</taxon>
    </lineage>
</organism>
<dbReference type="Proteomes" id="UP001553843">
    <property type="component" value="Unassembled WGS sequence"/>
</dbReference>
<dbReference type="EMBL" id="JBEYRS010000027">
    <property type="protein sequence ID" value="MEW2367570.1"/>
    <property type="molecule type" value="Genomic_DNA"/>
</dbReference>